<name>A0A3N0B059_9ACTN</name>
<feature type="transmembrane region" description="Helical" evidence="4">
    <location>
        <begin position="171"/>
        <end position="188"/>
    </location>
</feature>
<dbReference type="GO" id="GO:0006355">
    <property type="term" value="P:regulation of DNA-templated transcription"/>
    <property type="evidence" value="ECO:0007669"/>
    <property type="project" value="InterPro"/>
</dbReference>
<evidence type="ECO:0000256" key="2">
    <source>
        <dbReference type="ARBA" id="ARBA00023125"/>
    </source>
</evidence>
<keyword evidence="7" id="KW-1185">Reference proteome</keyword>
<keyword evidence="2" id="KW-0238">DNA-binding</keyword>
<evidence type="ECO:0000313" key="7">
    <source>
        <dbReference type="Proteomes" id="UP000269591"/>
    </source>
</evidence>
<dbReference type="PROSITE" id="PS00622">
    <property type="entry name" value="HTH_LUXR_1"/>
    <property type="match status" value="1"/>
</dbReference>
<dbReference type="AlphaFoldDB" id="A0A3N0B059"/>
<feature type="transmembrane region" description="Helical" evidence="4">
    <location>
        <begin position="45"/>
        <end position="71"/>
    </location>
</feature>
<dbReference type="EMBL" id="QIBX01000006">
    <property type="protein sequence ID" value="RNL40507.1"/>
    <property type="molecule type" value="Genomic_DNA"/>
</dbReference>
<dbReference type="InterPro" id="IPR036388">
    <property type="entry name" value="WH-like_DNA-bd_sf"/>
</dbReference>
<feature type="transmembrane region" description="Helical" evidence="4">
    <location>
        <begin position="301"/>
        <end position="321"/>
    </location>
</feature>
<feature type="transmembrane region" description="Helical" evidence="4">
    <location>
        <begin position="218"/>
        <end position="238"/>
    </location>
</feature>
<dbReference type="PRINTS" id="PR00038">
    <property type="entry name" value="HTHLUXR"/>
</dbReference>
<dbReference type="CDD" id="cd06170">
    <property type="entry name" value="LuxR_C_like"/>
    <property type="match status" value="1"/>
</dbReference>
<dbReference type="Proteomes" id="UP000269591">
    <property type="component" value="Unassembled WGS sequence"/>
</dbReference>
<reference evidence="7" key="1">
    <citation type="submission" date="2018-05" db="EMBL/GenBank/DDBJ databases">
        <title>Genome Sequencing of selected type strains of the family Eggerthellaceae.</title>
        <authorList>
            <person name="Danylec N."/>
            <person name="Stoll D.A."/>
            <person name="Doetsch A."/>
            <person name="Huch M."/>
        </authorList>
    </citation>
    <scope>NUCLEOTIDE SEQUENCE [LARGE SCALE GENOMIC DNA]</scope>
    <source>
        <strain evidence="7">DSM 24851</strain>
    </source>
</reference>
<keyword evidence="4" id="KW-0472">Membrane</keyword>
<evidence type="ECO:0000256" key="3">
    <source>
        <dbReference type="ARBA" id="ARBA00023163"/>
    </source>
</evidence>
<feature type="transmembrane region" description="Helical" evidence="4">
    <location>
        <begin position="12"/>
        <end position="33"/>
    </location>
</feature>
<dbReference type="OrthoDB" id="134985at2"/>
<comment type="caution">
    <text evidence="6">The sequence shown here is derived from an EMBL/GenBank/DDBJ whole genome shotgun (WGS) entry which is preliminary data.</text>
</comment>
<dbReference type="Pfam" id="PF00196">
    <property type="entry name" value="GerE"/>
    <property type="match status" value="1"/>
</dbReference>
<dbReference type="PROSITE" id="PS50043">
    <property type="entry name" value="HTH_LUXR_2"/>
    <property type="match status" value="1"/>
</dbReference>
<feature type="transmembrane region" description="Helical" evidence="4">
    <location>
        <begin position="333"/>
        <end position="356"/>
    </location>
</feature>
<dbReference type="InterPro" id="IPR000792">
    <property type="entry name" value="Tscrpt_reg_LuxR_C"/>
</dbReference>
<dbReference type="SUPFAM" id="SSF46894">
    <property type="entry name" value="C-terminal effector domain of the bipartite response regulators"/>
    <property type="match status" value="1"/>
</dbReference>
<feature type="transmembrane region" description="Helical" evidence="4">
    <location>
        <begin position="250"/>
        <end position="267"/>
    </location>
</feature>
<gene>
    <name evidence="6" type="ORF">DMP06_05110</name>
</gene>
<feature type="transmembrane region" description="Helical" evidence="4">
    <location>
        <begin position="83"/>
        <end position="104"/>
    </location>
</feature>
<evidence type="ECO:0000256" key="1">
    <source>
        <dbReference type="ARBA" id="ARBA00023015"/>
    </source>
</evidence>
<sequence length="514" mass="54711">MNRIRQYVEGLRPIDFCFLGGYALYLAFGYMAFESSTVLSSGGDLGAQAISLFIIVTLAGRLAAFVGAALVSVRHPGLGPVGFIAVASVLGLAGFLVMGMLLQFVLDVPAVTTLPWLGLSGALLGAAAAVGGLVWARFVSMLGIRAAYLYVVFSNLTSLPVYFIITLLPSATYVPLCCVVFFTSMALAKPCIDMRPATTECITRDAVREASARLWRPVLGTCVLAFMSGFMLQVALWHPIPLDVFQGTSLITQFVVMAALLVPALVVKRPIALASVYKVALPLSAMGFLLLPVIWTNGGGLANACAQLGYLVAGIILWCMLADNARELRLPSALLFSLGSGCIVIAQMVGAVVGFVGRKTLAPGDVTVTAVALVSIYAVAMVSMFLFKDRSFKGKSAEHAGDAANRSDARGAMAVAARENEASDVEAAETEGSGRSALDVMRECCDAIGERAHLTPREREIFLYLGRGHTVSAIAKELVVSENTVKFHVKSIYQKLDVHSRADVMALIDKERVR</sequence>
<dbReference type="PANTHER" id="PTHR44688">
    <property type="entry name" value="DNA-BINDING TRANSCRIPTIONAL ACTIVATOR DEVR_DOSR"/>
    <property type="match status" value="1"/>
</dbReference>
<feature type="transmembrane region" description="Helical" evidence="4">
    <location>
        <begin position="147"/>
        <end position="165"/>
    </location>
</feature>
<keyword evidence="4" id="KW-1133">Transmembrane helix</keyword>
<evidence type="ECO:0000259" key="5">
    <source>
        <dbReference type="PROSITE" id="PS50043"/>
    </source>
</evidence>
<accession>A0A3N0B059</accession>
<dbReference type="Gene3D" id="1.10.10.10">
    <property type="entry name" value="Winged helix-like DNA-binding domain superfamily/Winged helix DNA-binding domain"/>
    <property type="match status" value="1"/>
</dbReference>
<keyword evidence="1" id="KW-0805">Transcription regulation</keyword>
<dbReference type="RefSeq" id="WP_123208659.1">
    <property type="nucleotide sequence ID" value="NZ_JBHTHO010000005.1"/>
</dbReference>
<protein>
    <submittedName>
        <fullName evidence="6">LuxR family transcriptional regulator</fullName>
    </submittedName>
</protein>
<feature type="transmembrane region" description="Helical" evidence="4">
    <location>
        <begin position="279"/>
        <end position="295"/>
    </location>
</feature>
<evidence type="ECO:0000313" key="6">
    <source>
        <dbReference type="EMBL" id="RNL40507.1"/>
    </source>
</evidence>
<proteinExistence type="predicted"/>
<keyword evidence="3" id="KW-0804">Transcription</keyword>
<organism evidence="6 7">
    <name type="scientific">Slackia equolifaciens</name>
    <dbReference type="NCBI Taxonomy" id="498718"/>
    <lineage>
        <taxon>Bacteria</taxon>
        <taxon>Bacillati</taxon>
        <taxon>Actinomycetota</taxon>
        <taxon>Coriobacteriia</taxon>
        <taxon>Eggerthellales</taxon>
        <taxon>Eggerthellaceae</taxon>
        <taxon>Slackia</taxon>
    </lineage>
</organism>
<feature type="domain" description="HTH luxR-type" evidence="5">
    <location>
        <begin position="447"/>
        <end position="512"/>
    </location>
</feature>
<feature type="transmembrane region" description="Helical" evidence="4">
    <location>
        <begin position="116"/>
        <end position="135"/>
    </location>
</feature>
<keyword evidence="4" id="KW-0812">Transmembrane</keyword>
<evidence type="ECO:0000256" key="4">
    <source>
        <dbReference type="SAM" id="Phobius"/>
    </source>
</evidence>
<dbReference type="InterPro" id="IPR016032">
    <property type="entry name" value="Sig_transdc_resp-reg_C-effctor"/>
</dbReference>
<dbReference type="PANTHER" id="PTHR44688:SF16">
    <property type="entry name" value="DNA-BINDING TRANSCRIPTIONAL ACTIVATOR DEVR_DOSR"/>
    <property type="match status" value="1"/>
</dbReference>
<dbReference type="SMART" id="SM00421">
    <property type="entry name" value="HTH_LUXR"/>
    <property type="match status" value="1"/>
</dbReference>
<dbReference type="GO" id="GO:0003677">
    <property type="term" value="F:DNA binding"/>
    <property type="evidence" value="ECO:0007669"/>
    <property type="project" value="UniProtKB-KW"/>
</dbReference>
<feature type="transmembrane region" description="Helical" evidence="4">
    <location>
        <begin position="368"/>
        <end position="387"/>
    </location>
</feature>